<organism evidence="4 5">
    <name type="scientific">Persicitalea jodogahamensis</name>
    <dbReference type="NCBI Taxonomy" id="402147"/>
    <lineage>
        <taxon>Bacteria</taxon>
        <taxon>Pseudomonadati</taxon>
        <taxon>Bacteroidota</taxon>
        <taxon>Cytophagia</taxon>
        <taxon>Cytophagales</taxon>
        <taxon>Spirosomataceae</taxon>
        <taxon>Persicitalea</taxon>
    </lineage>
</organism>
<feature type="domain" description="Dihydroorotase catalytic" evidence="3">
    <location>
        <begin position="53"/>
        <end position="219"/>
    </location>
</feature>
<dbReference type="InterPro" id="IPR004722">
    <property type="entry name" value="DHOase"/>
</dbReference>
<dbReference type="Pfam" id="PF12890">
    <property type="entry name" value="DHOase"/>
    <property type="match status" value="1"/>
</dbReference>
<dbReference type="InterPro" id="IPR011059">
    <property type="entry name" value="Metal-dep_hydrolase_composite"/>
</dbReference>
<keyword evidence="5" id="KW-1185">Reference proteome</keyword>
<dbReference type="GO" id="GO:0004038">
    <property type="term" value="F:allantoinase activity"/>
    <property type="evidence" value="ECO:0007669"/>
    <property type="project" value="TreeGrafter"/>
</dbReference>
<dbReference type="InterPro" id="IPR032466">
    <property type="entry name" value="Metal_Hydrolase"/>
</dbReference>
<keyword evidence="1" id="KW-0665">Pyrimidine biosynthesis</keyword>
<dbReference type="GO" id="GO:0006221">
    <property type="term" value="P:pyrimidine nucleotide biosynthetic process"/>
    <property type="evidence" value="ECO:0007669"/>
    <property type="project" value="UniProtKB-KW"/>
</dbReference>
<protein>
    <submittedName>
        <fullName evidence="4">Dihydroorotase</fullName>
    </submittedName>
</protein>
<dbReference type="EMBL" id="BMXF01000002">
    <property type="protein sequence ID" value="GHB74007.1"/>
    <property type="molecule type" value="Genomic_DNA"/>
</dbReference>
<evidence type="ECO:0000256" key="1">
    <source>
        <dbReference type="ARBA" id="ARBA00022975"/>
    </source>
</evidence>
<dbReference type="SUPFAM" id="SSF51338">
    <property type="entry name" value="Composite domain of metallo-dependent hydrolases"/>
    <property type="match status" value="1"/>
</dbReference>
<dbReference type="PANTHER" id="PTHR43668:SF2">
    <property type="entry name" value="ALLANTOINASE"/>
    <property type="match status" value="1"/>
</dbReference>
<evidence type="ECO:0000313" key="5">
    <source>
        <dbReference type="Proteomes" id="UP000598271"/>
    </source>
</evidence>
<proteinExistence type="predicted"/>
<dbReference type="Pfam" id="PF01979">
    <property type="entry name" value="Amidohydro_1"/>
    <property type="match status" value="1"/>
</dbReference>
<evidence type="ECO:0000259" key="2">
    <source>
        <dbReference type="Pfam" id="PF01979"/>
    </source>
</evidence>
<dbReference type="Gene3D" id="2.30.40.10">
    <property type="entry name" value="Urease, subunit C, domain 1"/>
    <property type="match status" value="1"/>
</dbReference>
<gene>
    <name evidence="4" type="primary">pyrC</name>
    <name evidence="4" type="ORF">GCM10007390_30330</name>
</gene>
<evidence type="ECO:0000259" key="3">
    <source>
        <dbReference type="Pfam" id="PF12890"/>
    </source>
</evidence>
<comment type="caution">
    <text evidence="4">The sequence shown here is derived from an EMBL/GenBank/DDBJ whole genome shotgun (WGS) entry which is preliminary data.</text>
</comment>
<dbReference type="GO" id="GO:0004151">
    <property type="term" value="F:dihydroorotase activity"/>
    <property type="evidence" value="ECO:0007669"/>
    <property type="project" value="InterPro"/>
</dbReference>
<dbReference type="InterPro" id="IPR006680">
    <property type="entry name" value="Amidohydro-rel"/>
</dbReference>
<dbReference type="CDD" id="cd01317">
    <property type="entry name" value="DHOase_IIa"/>
    <property type="match status" value="1"/>
</dbReference>
<dbReference type="GO" id="GO:0005737">
    <property type="term" value="C:cytoplasm"/>
    <property type="evidence" value="ECO:0007669"/>
    <property type="project" value="TreeGrafter"/>
</dbReference>
<sequence length="437" mass="47862">MNTLLRAVKIVDKHSPWNGQVRDVLLQGGRIVRIGEALDADGAEIREGKGWCVSPGWMDMRIASRDPGYEHEEDLDSVRRVAARGGFTEIMLLPNSKPVVDAKDTLNYVRQPRPGQPVRVHVAAAVTRKAEGVDFTEMIDLHHAGAVAFTDGEVPIQNADILLKALLYLRPLDSLLINRPEDRQLTLFGQMNEGITSTLLGLKGMPALGEEMMLSRDLKLLAYATEKVGPVNQGNDENSGRNALPQLHVSLVSTARAVSLIREAKAQGLPVSCDVAAHQLAYDDSALMNFDTNLKVNPPFRSPADIAALREGLADGTIDIFVSDHSPHAEENKNVEFDQADFGITALETAFSLALMHSGLTIEDIVEKITANPRRILRLPHVIISENQPANLTIFSPDEEWTFDKSLSKSRNSPFLGSKLPGRVIGVVNEDAQLWGT</sequence>
<feature type="domain" description="Amidohydrolase-related" evidence="2">
    <location>
        <begin position="295"/>
        <end position="428"/>
    </location>
</feature>
<dbReference type="GO" id="GO:0046872">
    <property type="term" value="F:metal ion binding"/>
    <property type="evidence" value="ECO:0007669"/>
    <property type="project" value="InterPro"/>
</dbReference>
<dbReference type="AlphaFoldDB" id="A0A8J3GAK8"/>
<dbReference type="Gene3D" id="3.20.20.140">
    <property type="entry name" value="Metal-dependent hydrolases"/>
    <property type="match status" value="1"/>
</dbReference>
<accession>A0A8J3GAK8</accession>
<evidence type="ECO:0000313" key="4">
    <source>
        <dbReference type="EMBL" id="GHB74007.1"/>
    </source>
</evidence>
<dbReference type="PANTHER" id="PTHR43668">
    <property type="entry name" value="ALLANTOINASE"/>
    <property type="match status" value="1"/>
</dbReference>
<name>A0A8J3GAK8_9BACT</name>
<dbReference type="SUPFAM" id="SSF51556">
    <property type="entry name" value="Metallo-dependent hydrolases"/>
    <property type="match status" value="1"/>
</dbReference>
<dbReference type="GO" id="GO:0006145">
    <property type="term" value="P:purine nucleobase catabolic process"/>
    <property type="evidence" value="ECO:0007669"/>
    <property type="project" value="TreeGrafter"/>
</dbReference>
<reference evidence="4 5" key="1">
    <citation type="journal article" date="2014" name="Int. J. Syst. Evol. Microbiol.">
        <title>Complete genome sequence of Corynebacterium casei LMG S-19264T (=DSM 44701T), isolated from a smear-ripened cheese.</title>
        <authorList>
            <consortium name="US DOE Joint Genome Institute (JGI-PGF)"/>
            <person name="Walter F."/>
            <person name="Albersmeier A."/>
            <person name="Kalinowski J."/>
            <person name="Ruckert C."/>
        </authorList>
    </citation>
    <scope>NUCLEOTIDE SEQUENCE [LARGE SCALE GENOMIC DNA]</scope>
    <source>
        <strain evidence="4 5">KCTC 12866</strain>
    </source>
</reference>
<dbReference type="InterPro" id="IPR024403">
    <property type="entry name" value="DHOase_cat"/>
</dbReference>
<dbReference type="RefSeq" id="WP_189565309.1">
    <property type="nucleotide sequence ID" value="NZ_BMXF01000002.1"/>
</dbReference>
<dbReference type="Proteomes" id="UP000598271">
    <property type="component" value="Unassembled WGS sequence"/>
</dbReference>
<dbReference type="NCBIfam" id="TIGR00857">
    <property type="entry name" value="pyrC_multi"/>
    <property type="match status" value="1"/>
</dbReference>
<dbReference type="InterPro" id="IPR050138">
    <property type="entry name" value="DHOase/Allantoinase_Hydrolase"/>
</dbReference>